<dbReference type="GO" id="GO:0008726">
    <property type="term" value="F:alkanesulfonate monooxygenase activity"/>
    <property type="evidence" value="ECO:0007669"/>
    <property type="project" value="TreeGrafter"/>
</dbReference>
<dbReference type="PANTHER" id="PTHR42847">
    <property type="entry name" value="ALKANESULFONATE MONOOXYGENASE"/>
    <property type="match status" value="1"/>
</dbReference>
<keyword evidence="2" id="KW-0288">FMN</keyword>
<dbReference type="InterPro" id="IPR050172">
    <property type="entry name" value="SsuD_RutA_monooxygenase"/>
</dbReference>
<keyword evidence="1" id="KW-0285">Flavoprotein</keyword>
<evidence type="ECO:0000256" key="4">
    <source>
        <dbReference type="ARBA" id="ARBA00023033"/>
    </source>
</evidence>
<keyword evidence="7" id="KW-1185">Reference proteome</keyword>
<name>A0A937RBE9_9ACTN</name>
<sequence length="328" mass="35207">MTMVRPFRFAVQGTFATHKGKAGSGAEWRDLARKVEDLGYSTLFVADHYLGPGPAGRAANLPPTLLAPIAAMATAAAVTTTLRVGSRVFCVDYHVPAALVKEAATIDLLSDGRLEFGIGGGWSGPEYAAMGLEYPPAPRRIDKLVEVVALAKAHWSGEPIEVRGEHVNVSGYRGLPLPVQQPHPPIMIGGAKKRVLSFAAREGDIVSISSVPFVAVNEAGLTPAEELARRVGYVHDAAPERRGVLDLEGSPNFLEITADRAEATERIAGWMKTTREVVAAHPNVLIGTADEIAETLIERRETYGINYISIQQAQVESFQPIAAQLTDK</sequence>
<evidence type="ECO:0000259" key="5">
    <source>
        <dbReference type="Pfam" id="PF00296"/>
    </source>
</evidence>
<accession>A0A937RBE9</accession>
<dbReference type="InterPro" id="IPR019923">
    <property type="entry name" value="Lucif-like_OxRdtase_MSMEG_2516"/>
</dbReference>
<protein>
    <submittedName>
        <fullName evidence="6">TIGR03621 family F420-dependent LLM class oxidoreductase</fullName>
    </submittedName>
</protein>
<organism evidence="6 7">
    <name type="scientific">Frankia nepalensis</name>
    <dbReference type="NCBI Taxonomy" id="1836974"/>
    <lineage>
        <taxon>Bacteria</taxon>
        <taxon>Bacillati</taxon>
        <taxon>Actinomycetota</taxon>
        <taxon>Actinomycetes</taxon>
        <taxon>Frankiales</taxon>
        <taxon>Frankiaceae</taxon>
        <taxon>Frankia</taxon>
    </lineage>
</organism>
<keyword evidence="3" id="KW-0560">Oxidoreductase</keyword>
<reference evidence="6" key="1">
    <citation type="submission" date="2020-12" db="EMBL/GenBank/DDBJ databases">
        <title>Genomic characterization of non-nitrogen-fixing Frankia strains.</title>
        <authorList>
            <person name="Carlos-Shanley C."/>
            <person name="Guerra T."/>
            <person name="Hahn D."/>
        </authorList>
    </citation>
    <scope>NUCLEOTIDE SEQUENCE</scope>
    <source>
        <strain evidence="6">CN6</strain>
    </source>
</reference>
<dbReference type="Pfam" id="PF00296">
    <property type="entry name" value="Bac_luciferase"/>
    <property type="match status" value="1"/>
</dbReference>
<dbReference type="NCBIfam" id="TIGR03621">
    <property type="entry name" value="F420_MSMEG_2516"/>
    <property type="match status" value="1"/>
</dbReference>
<keyword evidence="4" id="KW-0503">Monooxygenase</keyword>
<dbReference type="Gene3D" id="3.20.20.30">
    <property type="entry name" value="Luciferase-like domain"/>
    <property type="match status" value="1"/>
</dbReference>
<evidence type="ECO:0000313" key="6">
    <source>
        <dbReference type="EMBL" id="MBL7627202.1"/>
    </source>
</evidence>
<dbReference type="GO" id="GO:0046306">
    <property type="term" value="P:alkanesulfonate catabolic process"/>
    <property type="evidence" value="ECO:0007669"/>
    <property type="project" value="TreeGrafter"/>
</dbReference>
<dbReference type="InterPro" id="IPR011251">
    <property type="entry name" value="Luciferase-like_dom"/>
</dbReference>
<evidence type="ECO:0000256" key="2">
    <source>
        <dbReference type="ARBA" id="ARBA00022643"/>
    </source>
</evidence>
<dbReference type="EMBL" id="JAEACQ010000157">
    <property type="protein sequence ID" value="MBL7627202.1"/>
    <property type="molecule type" value="Genomic_DNA"/>
</dbReference>
<dbReference type="SUPFAM" id="SSF51679">
    <property type="entry name" value="Bacterial luciferase-like"/>
    <property type="match status" value="1"/>
</dbReference>
<evidence type="ECO:0000256" key="3">
    <source>
        <dbReference type="ARBA" id="ARBA00023002"/>
    </source>
</evidence>
<dbReference type="InterPro" id="IPR036661">
    <property type="entry name" value="Luciferase-like_sf"/>
</dbReference>
<dbReference type="PANTHER" id="PTHR42847:SF4">
    <property type="entry name" value="ALKANESULFONATE MONOOXYGENASE-RELATED"/>
    <property type="match status" value="1"/>
</dbReference>
<comment type="caution">
    <text evidence="6">The sequence shown here is derived from an EMBL/GenBank/DDBJ whole genome shotgun (WGS) entry which is preliminary data.</text>
</comment>
<gene>
    <name evidence="6" type="ORF">I7412_08480</name>
</gene>
<evidence type="ECO:0000256" key="1">
    <source>
        <dbReference type="ARBA" id="ARBA00022630"/>
    </source>
</evidence>
<dbReference type="AlphaFoldDB" id="A0A937RBE9"/>
<dbReference type="Proteomes" id="UP000604475">
    <property type="component" value="Unassembled WGS sequence"/>
</dbReference>
<evidence type="ECO:0000313" key="7">
    <source>
        <dbReference type="Proteomes" id="UP000604475"/>
    </source>
</evidence>
<proteinExistence type="predicted"/>
<feature type="domain" description="Luciferase-like" evidence="5">
    <location>
        <begin position="17"/>
        <end position="219"/>
    </location>
</feature>